<dbReference type="EC" id="1.8.4.11" evidence="9"/>
<organism evidence="11 12">
    <name type="scientific">Bacillus weihaiensis</name>
    <dbReference type="NCBI Taxonomy" id="1547283"/>
    <lineage>
        <taxon>Bacteria</taxon>
        <taxon>Bacillati</taxon>
        <taxon>Bacillota</taxon>
        <taxon>Bacilli</taxon>
        <taxon>Bacillales</taxon>
        <taxon>Bacillaceae</taxon>
        <taxon>Bacillus</taxon>
    </lineage>
</organism>
<comment type="similarity">
    <text evidence="1 9">Belongs to the MsrA Met sulfoxide reductase family.</text>
</comment>
<keyword evidence="3 8" id="KW-0560">Oxidoreductase</keyword>
<evidence type="ECO:0000256" key="5">
    <source>
        <dbReference type="ARBA" id="ARBA00047806"/>
    </source>
</evidence>
<dbReference type="InterPro" id="IPR011057">
    <property type="entry name" value="Mss4-like_sf"/>
</dbReference>
<evidence type="ECO:0000256" key="2">
    <source>
        <dbReference type="ARBA" id="ARBA00007174"/>
    </source>
</evidence>
<dbReference type="Gene3D" id="3.30.1060.10">
    <property type="entry name" value="Peptide methionine sulphoxide reductase MsrA"/>
    <property type="match status" value="1"/>
</dbReference>
<dbReference type="AlphaFoldDB" id="A0A1L3MTU0"/>
<comment type="catalytic activity">
    <reaction evidence="5 9">
        <text>L-methionyl-[protein] + [thioredoxin]-disulfide + H2O = L-methionyl-(S)-S-oxide-[protein] + [thioredoxin]-dithiol</text>
        <dbReference type="Rhea" id="RHEA:14217"/>
        <dbReference type="Rhea" id="RHEA-COMP:10698"/>
        <dbReference type="Rhea" id="RHEA-COMP:10700"/>
        <dbReference type="Rhea" id="RHEA-COMP:12313"/>
        <dbReference type="Rhea" id="RHEA-COMP:12315"/>
        <dbReference type="ChEBI" id="CHEBI:15377"/>
        <dbReference type="ChEBI" id="CHEBI:16044"/>
        <dbReference type="ChEBI" id="CHEBI:29950"/>
        <dbReference type="ChEBI" id="CHEBI:44120"/>
        <dbReference type="ChEBI" id="CHEBI:50058"/>
        <dbReference type="EC" id="1.8.4.11"/>
    </reaction>
</comment>
<comment type="catalytic activity">
    <reaction evidence="7 9">
        <text>[thioredoxin]-disulfide + L-methionine + H2O = L-methionine (S)-S-oxide + [thioredoxin]-dithiol</text>
        <dbReference type="Rhea" id="RHEA:19993"/>
        <dbReference type="Rhea" id="RHEA-COMP:10698"/>
        <dbReference type="Rhea" id="RHEA-COMP:10700"/>
        <dbReference type="ChEBI" id="CHEBI:15377"/>
        <dbReference type="ChEBI" id="CHEBI:29950"/>
        <dbReference type="ChEBI" id="CHEBI:50058"/>
        <dbReference type="ChEBI" id="CHEBI:57844"/>
        <dbReference type="ChEBI" id="CHEBI:58772"/>
        <dbReference type="EC" id="1.8.4.11"/>
    </reaction>
</comment>
<keyword evidence="4" id="KW-0511">Multifunctional enzyme</keyword>
<dbReference type="EMBL" id="CP016020">
    <property type="protein sequence ID" value="APH05768.1"/>
    <property type="molecule type" value="Genomic_DNA"/>
</dbReference>
<evidence type="ECO:0000313" key="12">
    <source>
        <dbReference type="Proteomes" id="UP000181936"/>
    </source>
</evidence>
<comment type="function">
    <text evidence="9">Has an important function as a repair enzyme for proteins that have been inactivated by oxidation. Catalyzes the reversible oxidation-reduction of methionine sulfoxide in proteins to methionine.</text>
</comment>
<dbReference type="Pfam" id="PF01625">
    <property type="entry name" value="PMSR"/>
    <property type="match status" value="1"/>
</dbReference>
<comment type="caution">
    <text evidence="8">Lacks conserved residue(s) required for the propagation of feature annotation.</text>
</comment>
<dbReference type="GO" id="GO:0008113">
    <property type="term" value="F:peptide-methionine (S)-S-oxide reductase activity"/>
    <property type="evidence" value="ECO:0007669"/>
    <property type="project" value="UniProtKB-UniRule"/>
</dbReference>
<reference evidence="11 12" key="1">
    <citation type="journal article" date="2016" name="Sci. Rep.">
        <title>Complete genome sequence and transcriptomic analysis of a novel marine strain Bacillus weihaiensis reveals the mechanism of brown algae degradation.</title>
        <authorList>
            <person name="Zhu Y."/>
            <person name="Chen P."/>
            <person name="Bao Y."/>
            <person name="Men Y."/>
            <person name="Zeng Y."/>
            <person name="Yang J."/>
            <person name="Sun J."/>
            <person name="Sun Y."/>
        </authorList>
    </citation>
    <scope>NUCLEOTIDE SEQUENCE [LARGE SCALE GENOMIC DNA]</scope>
    <source>
        <strain evidence="11 12">Alg07</strain>
    </source>
</reference>
<dbReference type="InterPro" id="IPR002579">
    <property type="entry name" value="Met_Sox_Rdtase_MsrB_dom"/>
</dbReference>
<dbReference type="SUPFAM" id="SSF55068">
    <property type="entry name" value="Peptide methionine sulfoxide reductase"/>
    <property type="match status" value="1"/>
</dbReference>
<dbReference type="Gene3D" id="2.170.150.20">
    <property type="entry name" value="Peptide methionine sulfoxide reductase"/>
    <property type="match status" value="1"/>
</dbReference>
<evidence type="ECO:0000256" key="8">
    <source>
        <dbReference type="HAMAP-Rule" id="MF_01400"/>
    </source>
</evidence>
<evidence type="ECO:0000256" key="9">
    <source>
        <dbReference type="HAMAP-Rule" id="MF_01401"/>
    </source>
</evidence>
<evidence type="ECO:0000259" key="10">
    <source>
        <dbReference type="PROSITE" id="PS51790"/>
    </source>
</evidence>
<accession>A0A1L3MTU0</accession>
<proteinExistence type="inferred from homology"/>
<dbReference type="InterPro" id="IPR002569">
    <property type="entry name" value="Met_Sox_Rdtase_MsrA_dom"/>
</dbReference>
<protein>
    <recommendedName>
        <fullName evidence="8 9">Multifunctional fusion protein</fullName>
    </recommendedName>
    <domain>
        <recommendedName>
            <fullName evidence="9">Peptide methionine sulfoxide reductase MsrA</fullName>
            <shortName evidence="9">Protein-methionine-S-oxide reductase</shortName>
            <ecNumber evidence="9">1.8.4.11</ecNumber>
        </recommendedName>
        <alternativeName>
            <fullName evidence="9">Peptide-methionine (S)-S-oxide reductase</fullName>
            <shortName evidence="9">Peptide Met(O) reductase</shortName>
        </alternativeName>
    </domain>
    <domain>
        <recommendedName>
            <fullName evidence="8">Peptide methionine sulfoxide reductase MsrB</fullName>
            <ecNumber evidence="8">1.8.4.12</ecNumber>
        </recommendedName>
        <alternativeName>
            <fullName evidence="8">Peptide-methionine (R)-S-oxide reductase</fullName>
        </alternativeName>
    </domain>
</protein>
<dbReference type="FunFam" id="2.170.150.20:FF:000003">
    <property type="entry name" value="Peptide methionine sulfoxide reductase MsrB"/>
    <property type="match status" value="1"/>
</dbReference>
<dbReference type="Proteomes" id="UP000181936">
    <property type="component" value="Chromosome"/>
</dbReference>
<dbReference type="InterPro" id="IPR036509">
    <property type="entry name" value="Met_Sox_Rdtase_MsrA_sf"/>
</dbReference>
<dbReference type="GO" id="GO:0033743">
    <property type="term" value="F:peptide-methionine (R)-S-oxide reductase activity"/>
    <property type="evidence" value="ECO:0007669"/>
    <property type="project" value="UniProtKB-UniRule"/>
</dbReference>
<evidence type="ECO:0000256" key="6">
    <source>
        <dbReference type="ARBA" id="ARBA00048488"/>
    </source>
</evidence>
<dbReference type="SUPFAM" id="SSF51316">
    <property type="entry name" value="Mss4-like"/>
    <property type="match status" value="1"/>
</dbReference>
<gene>
    <name evidence="9" type="primary">msrA</name>
    <name evidence="8" type="synonym">msrB</name>
    <name evidence="11" type="ORF">A9C19_14080</name>
</gene>
<evidence type="ECO:0000256" key="3">
    <source>
        <dbReference type="ARBA" id="ARBA00023002"/>
    </source>
</evidence>
<dbReference type="NCBIfam" id="TIGR00401">
    <property type="entry name" value="msrA"/>
    <property type="match status" value="1"/>
</dbReference>
<evidence type="ECO:0000313" key="11">
    <source>
        <dbReference type="EMBL" id="APH05768.1"/>
    </source>
</evidence>
<dbReference type="GO" id="GO:0033744">
    <property type="term" value="F:L-methionine:thioredoxin-disulfide S-oxidoreductase activity"/>
    <property type="evidence" value="ECO:0007669"/>
    <property type="project" value="RHEA"/>
</dbReference>
<name>A0A1L3MTU0_9BACI</name>
<comment type="catalytic activity">
    <reaction evidence="6 8">
        <text>L-methionyl-[protein] + [thioredoxin]-disulfide + H2O = L-methionyl-(R)-S-oxide-[protein] + [thioredoxin]-dithiol</text>
        <dbReference type="Rhea" id="RHEA:24164"/>
        <dbReference type="Rhea" id="RHEA-COMP:10698"/>
        <dbReference type="Rhea" id="RHEA-COMP:10700"/>
        <dbReference type="Rhea" id="RHEA-COMP:12313"/>
        <dbReference type="Rhea" id="RHEA-COMP:12314"/>
        <dbReference type="ChEBI" id="CHEBI:15377"/>
        <dbReference type="ChEBI" id="CHEBI:16044"/>
        <dbReference type="ChEBI" id="CHEBI:29950"/>
        <dbReference type="ChEBI" id="CHEBI:45764"/>
        <dbReference type="ChEBI" id="CHEBI:50058"/>
        <dbReference type="EC" id="1.8.4.12"/>
    </reaction>
</comment>
<dbReference type="RefSeq" id="WP_072580561.1">
    <property type="nucleotide sequence ID" value="NZ_CP016020.1"/>
</dbReference>
<feature type="domain" description="MsrB" evidence="10">
    <location>
        <begin position="235"/>
        <end position="357"/>
    </location>
</feature>
<dbReference type="HAMAP" id="MF_01401">
    <property type="entry name" value="MsrA"/>
    <property type="match status" value="1"/>
</dbReference>
<evidence type="ECO:0000256" key="1">
    <source>
        <dbReference type="ARBA" id="ARBA00005591"/>
    </source>
</evidence>
<dbReference type="Pfam" id="PF01641">
    <property type="entry name" value="SelR"/>
    <property type="match status" value="1"/>
</dbReference>
<evidence type="ECO:0000256" key="7">
    <source>
        <dbReference type="ARBA" id="ARBA00048782"/>
    </source>
</evidence>
<dbReference type="NCBIfam" id="TIGR00357">
    <property type="entry name" value="peptide-methionine (R)-S-oxide reductase MsrB"/>
    <property type="match status" value="1"/>
</dbReference>
<keyword evidence="12" id="KW-1185">Reference proteome</keyword>
<evidence type="ECO:0000256" key="4">
    <source>
        <dbReference type="ARBA" id="ARBA00023268"/>
    </source>
</evidence>
<dbReference type="PROSITE" id="PS51790">
    <property type="entry name" value="MSRB"/>
    <property type="match status" value="1"/>
</dbReference>
<dbReference type="HAMAP" id="MF_01400">
    <property type="entry name" value="MsrB"/>
    <property type="match status" value="1"/>
</dbReference>
<dbReference type="KEGG" id="bwh:A9C19_14080"/>
<feature type="active site" evidence="9">
    <location>
        <position position="56"/>
    </location>
</feature>
<dbReference type="EC" id="1.8.4.12" evidence="8"/>
<dbReference type="PANTHER" id="PTHR43774:SF1">
    <property type="entry name" value="PEPTIDE METHIONINE SULFOXIDE REDUCTASE MSRA 2"/>
    <property type="match status" value="1"/>
</dbReference>
<dbReference type="PANTHER" id="PTHR43774">
    <property type="entry name" value="PEPTIDE METHIONINE SULFOXIDE REDUCTASE"/>
    <property type="match status" value="1"/>
</dbReference>
<feature type="active site" description="Nucleophile" evidence="8">
    <location>
        <position position="346"/>
    </location>
</feature>
<comment type="similarity">
    <text evidence="2 8">Belongs to the MsrB Met sulfoxide reductase family.</text>
</comment>
<dbReference type="STRING" id="1547283.A9C19_14080"/>
<sequence length="373" mass="42943">MKKILRTIGILCLLALVVLVGPNIYASFTEKSVGSEPIDNSQTLSGHEIATFAGGCFWCMEPPFEKLDGVYSVTSGYTGGEEKNPTYNEVSGKQTGHVEAVQIEYDPEIISYDQLLEVFWRQIDPTDGGGQFVDRGPQYVSAIFYHNEEQKELAEESKKHLIDSGRFTKEIVTDIMQAKIFYQAEDYHQDYYKKNELQYSYYRNNSGRDDFLDNVWGEDRKYKPVTNAKYPTYTDEELKDKLTDIQYRVTQEDDTEKPYDNEYWDLKDEGIYVDIVSGEPLFSSKDKYDSGTGWPSFTKPLAPENLIEKEDYTLFTKRMEIRSKHADSHLGHVFNDGPEPTGLRYCMNSAALEFIPKEKLAEKGYSEFIDEFN</sequence>